<dbReference type="Proteomes" id="UP000031575">
    <property type="component" value="Unassembled WGS sequence"/>
</dbReference>
<comment type="caution">
    <text evidence="1">The sequence shown here is derived from an EMBL/GenBank/DDBJ whole genome shotgun (WGS) entry which is preliminary data.</text>
</comment>
<organism evidence="1 2">
    <name type="scientific">Sporothrix brasiliensis 5110</name>
    <dbReference type="NCBI Taxonomy" id="1398154"/>
    <lineage>
        <taxon>Eukaryota</taxon>
        <taxon>Fungi</taxon>
        <taxon>Dikarya</taxon>
        <taxon>Ascomycota</taxon>
        <taxon>Pezizomycotina</taxon>
        <taxon>Sordariomycetes</taxon>
        <taxon>Sordariomycetidae</taxon>
        <taxon>Ophiostomatales</taxon>
        <taxon>Ophiostomataceae</taxon>
        <taxon>Sporothrix</taxon>
    </lineage>
</organism>
<name>A0A0C2IDT6_9PEZI</name>
<accession>A0A0C2IDT6</accession>
<keyword evidence="2" id="KW-1185">Reference proteome</keyword>
<reference evidence="1 2" key="1">
    <citation type="journal article" date="2014" name="BMC Genomics">
        <title>Comparative genomics of the major fungal agents of human and animal Sporotrichosis: Sporothrix schenckii and Sporothrix brasiliensis.</title>
        <authorList>
            <person name="Teixeira M.M."/>
            <person name="de Almeida L.G."/>
            <person name="Kubitschek-Barreira P."/>
            <person name="Alves F.L."/>
            <person name="Kioshima E.S."/>
            <person name="Abadio A.K."/>
            <person name="Fernandes L."/>
            <person name="Derengowski L.S."/>
            <person name="Ferreira K.S."/>
            <person name="Souza R.C."/>
            <person name="Ruiz J.C."/>
            <person name="de Andrade N.C."/>
            <person name="Paes H.C."/>
            <person name="Nicola A.M."/>
            <person name="Albuquerque P."/>
            <person name="Gerber A.L."/>
            <person name="Martins V.P."/>
            <person name="Peconick L.D."/>
            <person name="Neto A.V."/>
            <person name="Chaucanez C.B."/>
            <person name="Silva P.A."/>
            <person name="Cunha O.L."/>
            <person name="de Oliveira F.F."/>
            <person name="dos Santos T.C."/>
            <person name="Barros A.L."/>
            <person name="Soares M.A."/>
            <person name="de Oliveira L.M."/>
            <person name="Marini M.M."/>
            <person name="Villalobos-Duno H."/>
            <person name="Cunha M.M."/>
            <person name="de Hoog S."/>
            <person name="da Silveira J.F."/>
            <person name="Henrissat B."/>
            <person name="Nino-Vega G.A."/>
            <person name="Cisalpino P.S."/>
            <person name="Mora-Montes H.M."/>
            <person name="Almeida S.R."/>
            <person name="Stajich J.E."/>
            <person name="Lopes-Bezerra L.M."/>
            <person name="Vasconcelos A.T."/>
            <person name="Felipe M.S."/>
        </authorList>
    </citation>
    <scope>NUCLEOTIDE SEQUENCE [LARGE SCALE GENOMIC DNA]</scope>
    <source>
        <strain evidence="1 2">5110</strain>
    </source>
</reference>
<dbReference type="EMBL" id="AWTV01000010">
    <property type="protein sequence ID" value="KIH87431.1"/>
    <property type="molecule type" value="Genomic_DNA"/>
</dbReference>
<dbReference type="GeneID" id="63678597"/>
<protein>
    <submittedName>
        <fullName evidence="1">Uncharacterized protein</fullName>
    </submittedName>
</protein>
<dbReference type="AlphaFoldDB" id="A0A0C2IDT6"/>
<dbReference type="VEuPathDB" id="FungiDB:SPBR_05399"/>
<proteinExistence type="predicted"/>
<dbReference type="HOGENOM" id="CLU_2386374_0_0_1"/>
<dbReference type="OrthoDB" id="3700495at2759"/>
<gene>
    <name evidence="1" type="ORF">SPBR_05399</name>
</gene>
<sequence length="110" mass="13415">MCKWICRHYDCDHKKYIVSSFCQRYIKSRGRICHAIAHVYYDENYLGELCPQCRNVMTDNHREYMFKIYKDLNKKHPDRNWDRVVAAARFPTNNTQARAVQLHYRAVQLW</sequence>
<dbReference type="RefSeq" id="XP_040615441.1">
    <property type="nucleotide sequence ID" value="XM_040763676.1"/>
</dbReference>
<evidence type="ECO:0000313" key="1">
    <source>
        <dbReference type="EMBL" id="KIH87431.1"/>
    </source>
</evidence>
<evidence type="ECO:0000313" key="2">
    <source>
        <dbReference type="Proteomes" id="UP000031575"/>
    </source>
</evidence>